<evidence type="ECO:0000313" key="2">
    <source>
        <dbReference type="Proteomes" id="UP001163321"/>
    </source>
</evidence>
<gene>
    <name evidence="1" type="ORF">PsorP6_013486</name>
</gene>
<evidence type="ECO:0000313" key="1">
    <source>
        <dbReference type="EMBL" id="KAI9905647.1"/>
    </source>
</evidence>
<dbReference type="Proteomes" id="UP001163321">
    <property type="component" value="Chromosome 9"/>
</dbReference>
<sequence length="114" mass="12798">MSQCAASFFLKWIVTIRDALDATALECPVCKAGRSDEKVIPVYARRTEAVDPRLVVSNDFLWAPSKIHSIVAMPERSRPCRTAASLAVIFWDSGQTQHSFDDDGRIMDAWRRLG</sequence>
<name>A0ACC0VGR7_9STRA</name>
<proteinExistence type="predicted"/>
<keyword evidence="2" id="KW-1185">Reference proteome</keyword>
<protein>
    <submittedName>
        <fullName evidence="1">Uncharacterized protein</fullName>
    </submittedName>
</protein>
<dbReference type="EMBL" id="CM047588">
    <property type="protein sequence ID" value="KAI9905647.1"/>
    <property type="molecule type" value="Genomic_DNA"/>
</dbReference>
<reference evidence="1 2" key="1">
    <citation type="journal article" date="2022" name="bioRxiv">
        <title>The genome of the oomycete Peronosclerospora sorghi, a cosmopolitan pathogen of maize and sorghum, is inflated with dispersed pseudogenes.</title>
        <authorList>
            <person name="Fletcher K."/>
            <person name="Martin F."/>
            <person name="Isakeit T."/>
            <person name="Cavanaugh K."/>
            <person name="Magill C."/>
            <person name="Michelmore R."/>
        </authorList>
    </citation>
    <scope>NUCLEOTIDE SEQUENCE [LARGE SCALE GENOMIC DNA]</scope>
    <source>
        <strain evidence="1">P6</strain>
    </source>
</reference>
<organism evidence="1 2">
    <name type="scientific">Peronosclerospora sorghi</name>
    <dbReference type="NCBI Taxonomy" id="230839"/>
    <lineage>
        <taxon>Eukaryota</taxon>
        <taxon>Sar</taxon>
        <taxon>Stramenopiles</taxon>
        <taxon>Oomycota</taxon>
        <taxon>Peronosporomycetes</taxon>
        <taxon>Peronosporales</taxon>
        <taxon>Peronosporaceae</taxon>
        <taxon>Peronosclerospora</taxon>
    </lineage>
</organism>
<comment type="caution">
    <text evidence="1">The sequence shown here is derived from an EMBL/GenBank/DDBJ whole genome shotgun (WGS) entry which is preliminary data.</text>
</comment>
<accession>A0ACC0VGR7</accession>